<feature type="compositionally biased region" description="Polar residues" evidence="1">
    <location>
        <begin position="963"/>
        <end position="980"/>
    </location>
</feature>
<evidence type="ECO:0000313" key="5">
    <source>
        <dbReference type="Proteomes" id="UP001323405"/>
    </source>
</evidence>
<proteinExistence type="predicted"/>
<dbReference type="GeneID" id="87911043"/>
<evidence type="ECO:0000256" key="2">
    <source>
        <dbReference type="SAM" id="SignalP"/>
    </source>
</evidence>
<name>A0ABR0GCE1_9PEZI</name>
<dbReference type="EMBL" id="JAFFHA010000007">
    <property type="protein sequence ID" value="KAK4653420.1"/>
    <property type="molecule type" value="Genomic_DNA"/>
</dbReference>
<feature type="region of interest" description="Disordered" evidence="1">
    <location>
        <begin position="943"/>
        <end position="1005"/>
    </location>
</feature>
<gene>
    <name evidence="4" type="ORF">QC762_507130</name>
</gene>
<feature type="signal peptide" evidence="2">
    <location>
        <begin position="1"/>
        <end position="21"/>
    </location>
</feature>
<dbReference type="RefSeq" id="XP_062742395.1">
    <property type="nucleotide sequence ID" value="XM_062891136.1"/>
</dbReference>
<accession>A0ABR0GCE1</accession>
<feature type="domain" description="DUF7371" evidence="3">
    <location>
        <begin position="1204"/>
        <end position="1393"/>
    </location>
</feature>
<evidence type="ECO:0000256" key="1">
    <source>
        <dbReference type="SAM" id="MobiDB-lite"/>
    </source>
</evidence>
<evidence type="ECO:0000259" key="3">
    <source>
        <dbReference type="Pfam" id="PF24086"/>
    </source>
</evidence>
<sequence length="1429" mass="143590">MRVHASVGALASLAWLSSAAAVPRAEDWALTDTTCTTTTSGQATVIVLPGESAASYTLPSVFTFTLPADGGAGSGSLVSSGLANGPSFASSTCESSETPVVPAIPTSSAPVISTVTVPVLTVTLPSPPLSSTGPDATPVATATVPGEAASNSVGVVTVTIPEGPSDTATVVLTVTVPQGSGSPGAWSTIITAPGVSGAPAGPLVTVTIFTSPASAAPGSPTTSIDWWGSDSTAFVTIPLDTGYGSDISLAPYTLTYTLPVAPGLTDLSIATVTVTPADLSIPTGVGPFATETLSSGASSWSYVPAPPGTSVVSFTVSASGTIPGYTGVITVTPGMSWGLPTPVSVSGDQSGTATPTAPALVTVTVTSPSQLPTPSSGFATPSVVTVTPSLGLPAPSIVTVTPTVITTTPSSGLPTPSIVAVTYTVPASQGSPASEVTPPTSQVVTTVAPSASQTIVTVTPGVEPASPGLVVTTITPLSGTPVVITLPDTGTPLVPATSAWTTQAFVTETIVSNSVVTITPPSGPPETIASESVVTVTPPSGPPVVVTIPQSVAFTVPTGVSGTTQAFVTETIASESVITVTPPSGPPVVVTIPQSVAFTVPTGVSGFPPGTTQAFVTETIASESVITVTPPSGPPVVVTIPESIAFTVPTGTPPFSAGLSSSTSGTVPPQTVIVSQVTISQTISLGPGSSTVVAVTTQVTLPADSTPTLSESGVLVTPSLATYTIADSYGNPTILTQWTIVPVSPSSSSAGGGGGDGVDGTLSSPTRTVQFTTISPIAPASVITILPSVVPSVITIWPSTDSFLTSFVSSTLEVQSGSASPSEITLWPLPTSTDTTCTTFSTGHGSPTISGLGSATSPSSLSVITLWPSTTSPPYSVITIWPSAGDSALAGWPTTSTCNESPAILTSVILLSSVSTPFTPFGTPAISQSSDSGVVVAPTETGQALGSQGLDTSAGALPESTELPASQPENTESPPSQPENTEAPANESEDLMPPPQTQFNRHGQHARTTTLVVLSDSTFGGYAFSSPAAGYGDLPPGYGNPVETAQASSSQGIFFTDSSLPVSQPASVDISFTASVLPISTTSTADLAAMLSSIMSVLSPNATIVSGPGPVLTSVPAASDNSTSSTQPSLTSTTYASSSSDLLLTSDSIVPTVTALPTTASSMLANISSLTAAPIATSFASTSPNVSTSSRGLPGSTCGAVGDRGAVVFKFDDIPTISTDNDTEASSFPAMPVPFPYHRFFFSNGFSVVPPPRTKFKASSGQQLIQHNSSVSPVAEFGLAELRSNPCFHFSFLGVSLGCDSTSDPCVFNMTGLRWNGTDDVVEARHTFEVAACSKKTDCSLSHQVLDSAAALPFSNLTSLNISLSVAGKPETWWADDLQIAWADNDCTVAACRSRVPNTIMIPRISQPFASRAKRLLRWAVRGKDDKFY</sequence>
<protein>
    <recommendedName>
        <fullName evidence="3">DUF7371 domain-containing protein</fullName>
    </recommendedName>
</protein>
<keyword evidence="5" id="KW-1185">Reference proteome</keyword>
<dbReference type="InterPro" id="IPR055795">
    <property type="entry name" value="DUF7371"/>
</dbReference>
<organism evidence="4 5">
    <name type="scientific">Podospora pseudocomata</name>
    <dbReference type="NCBI Taxonomy" id="2093779"/>
    <lineage>
        <taxon>Eukaryota</taxon>
        <taxon>Fungi</taxon>
        <taxon>Dikarya</taxon>
        <taxon>Ascomycota</taxon>
        <taxon>Pezizomycotina</taxon>
        <taxon>Sordariomycetes</taxon>
        <taxon>Sordariomycetidae</taxon>
        <taxon>Sordariales</taxon>
        <taxon>Podosporaceae</taxon>
        <taxon>Podospora</taxon>
    </lineage>
</organism>
<evidence type="ECO:0000313" key="4">
    <source>
        <dbReference type="EMBL" id="KAK4653420.1"/>
    </source>
</evidence>
<feature type="chain" id="PRO_5046538804" description="DUF7371 domain-containing protein" evidence="2">
    <location>
        <begin position="22"/>
        <end position="1429"/>
    </location>
</feature>
<keyword evidence="2" id="KW-0732">Signal</keyword>
<dbReference type="Pfam" id="PF24086">
    <property type="entry name" value="DUF7371"/>
    <property type="match status" value="1"/>
</dbReference>
<feature type="region of interest" description="Disordered" evidence="1">
    <location>
        <begin position="745"/>
        <end position="764"/>
    </location>
</feature>
<comment type="caution">
    <text evidence="4">The sequence shown here is derived from an EMBL/GenBank/DDBJ whole genome shotgun (WGS) entry which is preliminary data.</text>
</comment>
<reference evidence="4 5" key="1">
    <citation type="journal article" date="2023" name="bioRxiv">
        <title>High-quality genome assemblies of four members of thePodospora anserinaspecies complex.</title>
        <authorList>
            <person name="Ament-Velasquez S.L."/>
            <person name="Vogan A.A."/>
            <person name="Wallerman O."/>
            <person name="Hartmann F."/>
            <person name="Gautier V."/>
            <person name="Silar P."/>
            <person name="Giraud T."/>
            <person name="Johannesson H."/>
        </authorList>
    </citation>
    <scope>NUCLEOTIDE SEQUENCE [LARGE SCALE GENOMIC DNA]</scope>
    <source>
        <strain evidence="4 5">CBS 415.72m</strain>
    </source>
</reference>
<dbReference type="Proteomes" id="UP001323405">
    <property type="component" value="Unassembled WGS sequence"/>
</dbReference>